<evidence type="ECO:0000259" key="1">
    <source>
        <dbReference type="Pfam" id="PF14321"/>
    </source>
</evidence>
<comment type="caution">
    <text evidence="2">The sequence shown here is derived from an EMBL/GenBank/DDBJ whole genome shotgun (WGS) entry which is preliminary data.</text>
</comment>
<dbReference type="RefSeq" id="WP_137437151.1">
    <property type="nucleotide sequence ID" value="NZ_SZYH01000001.1"/>
</dbReference>
<dbReference type="PROSITE" id="PS51257">
    <property type="entry name" value="PROKAR_LIPOPROTEIN"/>
    <property type="match status" value="1"/>
</dbReference>
<sequence length="303" mass="31730">MNQSLKYLTVVGFTGALAACGGGGSSSSGAGETGSVSVGLTDAPVDSAQEVNIEVMALVLQPSDGERSRFEMKFPEPINLLDLQGGAFETLISDEEVPAGAYNWMRLELGDDNTILLDDGSSHILTTPSARGVQTSGFTVPAGGVVSLTIDFDVRKSLVNPVGQEDYRLKPVLRLVDNSEVGTIKGTVAGELITQECGDTFTQGYAGNVYVHEGADAVTDDIGSENEPLVVASVNDNGTYTYTAAFVPAGEYTVSYTCEDDLIENDQAEPSDDDINFNGAQNVTVVAGETSTADFELQSQPGS</sequence>
<feature type="domain" description="DUF4382" evidence="1">
    <location>
        <begin position="33"/>
        <end position="171"/>
    </location>
</feature>
<reference evidence="2 3" key="1">
    <citation type="submission" date="2019-05" db="EMBL/GenBank/DDBJ databases">
        <title>Marinobacter panjinensis sp. nov., a moderately halophilic bacterium isolated from sea tidal flat environment.</title>
        <authorList>
            <person name="Yang W."/>
            <person name="An M."/>
            <person name="He W."/>
            <person name="Luo X."/>
            <person name="Zhu L."/>
            <person name="Chen G."/>
            <person name="Zhang Y."/>
            <person name="Wang Y."/>
        </authorList>
    </citation>
    <scope>NUCLEOTIDE SEQUENCE [LARGE SCALE GENOMIC DNA]</scope>
    <source>
        <strain evidence="2 3">PJ-16</strain>
    </source>
</reference>
<evidence type="ECO:0000313" key="2">
    <source>
        <dbReference type="EMBL" id="TKV69541.1"/>
    </source>
</evidence>
<accession>A0A4U6R7I4</accession>
<keyword evidence="3" id="KW-1185">Reference proteome</keyword>
<dbReference type="AlphaFoldDB" id="A0A4U6R7I4"/>
<dbReference type="EMBL" id="SZYH01000001">
    <property type="protein sequence ID" value="TKV69541.1"/>
    <property type="molecule type" value="Genomic_DNA"/>
</dbReference>
<dbReference type="Proteomes" id="UP000308488">
    <property type="component" value="Unassembled WGS sequence"/>
</dbReference>
<organism evidence="2 3">
    <name type="scientific">Marinobacter panjinensis</name>
    <dbReference type="NCBI Taxonomy" id="2576384"/>
    <lineage>
        <taxon>Bacteria</taxon>
        <taxon>Pseudomonadati</taxon>
        <taxon>Pseudomonadota</taxon>
        <taxon>Gammaproteobacteria</taxon>
        <taxon>Pseudomonadales</taxon>
        <taxon>Marinobacteraceae</taxon>
        <taxon>Marinobacter</taxon>
    </lineage>
</organism>
<protein>
    <submittedName>
        <fullName evidence="2">DUF4382 domain-containing protein</fullName>
    </submittedName>
</protein>
<proteinExistence type="predicted"/>
<name>A0A4U6R7I4_9GAMM</name>
<dbReference type="InterPro" id="IPR025491">
    <property type="entry name" value="DUF4382"/>
</dbReference>
<dbReference type="OrthoDB" id="7062064at2"/>
<evidence type="ECO:0000313" key="3">
    <source>
        <dbReference type="Proteomes" id="UP000308488"/>
    </source>
</evidence>
<gene>
    <name evidence="2" type="ORF">FDP08_16210</name>
</gene>
<dbReference type="Pfam" id="PF14321">
    <property type="entry name" value="DUF4382"/>
    <property type="match status" value="1"/>
</dbReference>